<dbReference type="Proteomes" id="UP001230339">
    <property type="component" value="Chromosome"/>
</dbReference>
<gene>
    <name evidence="2" type="ORF">PSH57_10975</name>
</gene>
<keyword evidence="3" id="KW-1185">Reference proteome</keyword>
<sequence>MINRRTFLGASLGAGAVSVMANAAALPFHSYQWSAKFHSLLVDQRSVEGLLFARAARSRGLLVTPVEDDVTAFWVEHLHQRWHLTQGVIAGLTSYSVLICLGQLARDHGMRLVYQGEHHPLGAQGIRHTLEGAPTILATVADVRFSDAWPHDVLDLLSTNVKSSPHVSHEKRSFEGPGRMSVSMYSWLIVPRTV</sequence>
<dbReference type="PROSITE" id="PS51318">
    <property type="entry name" value="TAT"/>
    <property type="match status" value="1"/>
</dbReference>
<evidence type="ECO:0000313" key="2">
    <source>
        <dbReference type="EMBL" id="WLH14789.1"/>
    </source>
</evidence>
<evidence type="ECO:0000313" key="3">
    <source>
        <dbReference type="Proteomes" id="UP001230339"/>
    </source>
</evidence>
<evidence type="ECO:0000256" key="1">
    <source>
        <dbReference type="SAM" id="SignalP"/>
    </source>
</evidence>
<dbReference type="EMBL" id="CP117449">
    <property type="protein sequence ID" value="WLH14789.1"/>
    <property type="molecule type" value="Genomic_DNA"/>
</dbReference>
<organism evidence="2 3">
    <name type="scientific">Pseudomonas hefeiensis</name>
    <dbReference type="NCBI Taxonomy" id="2738125"/>
    <lineage>
        <taxon>Bacteria</taxon>
        <taxon>Pseudomonadati</taxon>
        <taxon>Pseudomonadota</taxon>
        <taxon>Gammaproteobacteria</taxon>
        <taxon>Pseudomonadales</taxon>
        <taxon>Pseudomonadaceae</taxon>
        <taxon>Pseudomonas</taxon>
    </lineage>
</organism>
<reference evidence="2 3" key="1">
    <citation type="submission" date="2023-02" db="EMBL/GenBank/DDBJ databases">
        <title>Evolution of Hrp T3SS in non-pathogenic Pseudomonas fluorescens.</title>
        <authorList>
            <person name="Liao K."/>
            <person name="Wei H."/>
            <person name="Gu Y."/>
        </authorList>
    </citation>
    <scope>NUCLEOTIDE SEQUENCE [LARGE SCALE GENOMIC DNA]</scope>
    <source>
        <strain evidence="2 3">FP205</strain>
    </source>
</reference>
<keyword evidence="1" id="KW-0732">Signal</keyword>
<feature type="signal peptide" evidence="1">
    <location>
        <begin position="1"/>
        <end position="23"/>
    </location>
</feature>
<dbReference type="RefSeq" id="WP_305389473.1">
    <property type="nucleotide sequence ID" value="NZ_CP117426.1"/>
</dbReference>
<proteinExistence type="predicted"/>
<dbReference type="InterPro" id="IPR006311">
    <property type="entry name" value="TAT_signal"/>
</dbReference>
<accession>A0ABY9GGR3</accession>
<feature type="chain" id="PRO_5046684119" description="Twin-arginine translocation signal domain-containing protein" evidence="1">
    <location>
        <begin position="24"/>
        <end position="194"/>
    </location>
</feature>
<name>A0ABY9GGR3_9PSED</name>
<protein>
    <recommendedName>
        <fullName evidence="4">Twin-arginine translocation signal domain-containing protein</fullName>
    </recommendedName>
</protein>
<evidence type="ECO:0008006" key="4">
    <source>
        <dbReference type="Google" id="ProtNLM"/>
    </source>
</evidence>